<dbReference type="Proteomes" id="UP000221222">
    <property type="component" value="Unassembled WGS sequence"/>
</dbReference>
<evidence type="ECO:0000313" key="3">
    <source>
        <dbReference type="Proteomes" id="UP000221222"/>
    </source>
</evidence>
<dbReference type="EMBL" id="NXFY01000001">
    <property type="protein sequence ID" value="PHO19453.1"/>
    <property type="molecule type" value="Genomic_DNA"/>
</dbReference>
<reference evidence="1 4" key="2">
    <citation type="submission" date="2018-08" db="EMBL/GenBank/DDBJ databases">
        <title>Complete genome of the Arcobacter molluscorum type strain LMG 25693.</title>
        <authorList>
            <person name="Miller W.G."/>
            <person name="Yee E."/>
            <person name="Bono J.L."/>
        </authorList>
    </citation>
    <scope>NUCLEOTIDE SEQUENCE [LARGE SCALE GENOMIC DNA]</scope>
    <source>
        <strain evidence="1 4">CECT 7696</strain>
    </source>
</reference>
<evidence type="ECO:0000313" key="4">
    <source>
        <dbReference type="Proteomes" id="UP000262712"/>
    </source>
</evidence>
<dbReference type="AlphaFoldDB" id="A0A2G1DLR9"/>
<name>A0A2G1DLR9_9BACT</name>
<evidence type="ECO:0000313" key="2">
    <source>
        <dbReference type="EMBL" id="PHO19453.1"/>
    </source>
</evidence>
<protein>
    <submittedName>
        <fullName evidence="2">Uncharacterized protein</fullName>
    </submittedName>
</protein>
<evidence type="ECO:0000313" key="1">
    <source>
        <dbReference type="EMBL" id="AXX92226.1"/>
    </source>
</evidence>
<sequence>MIKKKVSILGCGWTGNALYKKLISKYEVNCLCKDIEENDRCGFYDVDVLVIAIPAKNNYLEVLKQTLQKTYKNTYIILLSSISFYKNRTIVVDAEKLIQKESSKYVILRLGGLMGYDRISGKYTAGKTLDNNTVTNYVHRDDVVSVIETLIKKQIENEIFDVVAPIQSTQKEIFSLNANRFGFEKTSFLDDNPIGKKISSLPLIEKTGYKFKKNNVLDFW</sequence>
<organism evidence="2 3">
    <name type="scientific">Malaciobacter molluscorum LMG 25693</name>
    <dbReference type="NCBI Taxonomy" id="870501"/>
    <lineage>
        <taxon>Bacteria</taxon>
        <taxon>Pseudomonadati</taxon>
        <taxon>Campylobacterota</taxon>
        <taxon>Epsilonproteobacteria</taxon>
        <taxon>Campylobacterales</taxon>
        <taxon>Arcobacteraceae</taxon>
        <taxon>Malaciobacter</taxon>
    </lineage>
</organism>
<dbReference type="InterPro" id="IPR036291">
    <property type="entry name" value="NAD(P)-bd_dom_sf"/>
</dbReference>
<dbReference type="EMBL" id="CP032098">
    <property type="protein sequence ID" value="AXX92226.1"/>
    <property type="molecule type" value="Genomic_DNA"/>
</dbReference>
<dbReference type="KEGG" id="amol:AMOL_1245"/>
<gene>
    <name evidence="1" type="ORF">AMOL_1245</name>
    <name evidence="2" type="ORF">CPU12_01350</name>
</gene>
<keyword evidence="3" id="KW-1185">Reference proteome</keyword>
<reference evidence="2 3" key="1">
    <citation type="submission" date="2017-09" db="EMBL/GenBank/DDBJ databases">
        <title>Arcobacter canalis sp. nov., a new species isolated from a water canal contaminated with urban sewage.</title>
        <authorList>
            <person name="Perez-Cataluna A."/>
            <person name="Salas-Masso N."/>
            <person name="Figueras M.J."/>
        </authorList>
    </citation>
    <scope>NUCLEOTIDE SEQUENCE [LARGE SCALE GENOMIC DNA]</scope>
    <source>
        <strain evidence="2 3">F98-3</strain>
    </source>
</reference>
<dbReference type="SUPFAM" id="SSF51735">
    <property type="entry name" value="NAD(P)-binding Rossmann-fold domains"/>
    <property type="match status" value="1"/>
</dbReference>
<dbReference type="Gene3D" id="3.40.50.720">
    <property type="entry name" value="NAD(P)-binding Rossmann-like Domain"/>
    <property type="match status" value="1"/>
</dbReference>
<dbReference type="Proteomes" id="UP000262712">
    <property type="component" value="Chromosome"/>
</dbReference>
<accession>A0A2G1DLR9</accession>
<proteinExistence type="predicted"/>
<dbReference type="RefSeq" id="WP_099341269.1">
    <property type="nucleotide sequence ID" value="NZ_CP032098.1"/>
</dbReference>